<dbReference type="InterPro" id="IPR013424">
    <property type="entry name" value="Ice-binding_C"/>
</dbReference>
<dbReference type="Pfam" id="PF05638">
    <property type="entry name" value="T6SS_HCP"/>
    <property type="match status" value="1"/>
</dbReference>
<dbReference type="PANTHER" id="PTHR36152:SF1">
    <property type="entry name" value="UBIQUITIN-LIKE DOMAIN-CONTAINING PROTEIN"/>
    <property type="match status" value="1"/>
</dbReference>
<keyword evidence="2" id="KW-0732">Signal</keyword>
<sequence length="239" mass="25304">MKRFAALLIVLFASLWIDAAEAQVDHFLKIGDLRGESTQIDHAGWIDVDSFSWGLSNPAPPVGGAVGRATFSDFSWDQALDTSTVPLFVAVASGQLFPQATFDVVSSAGAVPQTFFQMVFDNAQATSLRLSGYGFDQRIFVSGSLAGSRITMRYWPTDPLTGALGAVIEGSWDLASASAPLFSGDPQVLEGLMLAAAGAEARPAADSVGVVPEPSTAMLLLGGLLLLGVLTQQQQRRRR</sequence>
<protein>
    <submittedName>
        <fullName evidence="4">Putative secreted protein with PEP-CTERM sorting signal</fullName>
    </submittedName>
</protein>
<organism evidence="4 5">
    <name type="scientific">Rivibacter subsaxonicus</name>
    <dbReference type="NCBI Taxonomy" id="457575"/>
    <lineage>
        <taxon>Bacteria</taxon>
        <taxon>Pseudomonadati</taxon>
        <taxon>Pseudomonadota</taxon>
        <taxon>Betaproteobacteria</taxon>
        <taxon>Burkholderiales</taxon>
        <taxon>Rivibacter</taxon>
    </lineage>
</organism>
<evidence type="ECO:0000313" key="5">
    <source>
        <dbReference type="Proteomes" id="UP000293671"/>
    </source>
</evidence>
<evidence type="ECO:0000256" key="2">
    <source>
        <dbReference type="SAM" id="SignalP"/>
    </source>
</evidence>
<accession>A0A4Q7VZ91</accession>
<feature type="transmembrane region" description="Helical" evidence="1">
    <location>
        <begin position="214"/>
        <end position="231"/>
    </location>
</feature>
<dbReference type="InterPro" id="IPR053165">
    <property type="entry name" value="HSI-I_assembly_Hcp1"/>
</dbReference>
<keyword evidence="1" id="KW-0812">Transmembrane</keyword>
<dbReference type="Gene3D" id="2.30.110.20">
    <property type="entry name" value="Hcp1-like"/>
    <property type="match status" value="1"/>
</dbReference>
<dbReference type="InterPro" id="IPR036624">
    <property type="entry name" value="Hcp1-lik_sf"/>
</dbReference>
<feature type="chain" id="PRO_5020311537" evidence="2">
    <location>
        <begin position="23"/>
        <end position="239"/>
    </location>
</feature>
<dbReference type="EMBL" id="SHKP01000004">
    <property type="protein sequence ID" value="RZU02192.1"/>
    <property type="molecule type" value="Genomic_DNA"/>
</dbReference>
<reference evidence="4 5" key="1">
    <citation type="submission" date="2019-02" db="EMBL/GenBank/DDBJ databases">
        <title>Genomic Encyclopedia of Type Strains, Phase IV (KMG-IV): sequencing the most valuable type-strain genomes for metagenomic binning, comparative biology and taxonomic classification.</title>
        <authorList>
            <person name="Goeker M."/>
        </authorList>
    </citation>
    <scope>NUCLEOTIDE SEQUENCE [LARGE SCALE GENOMIC DNA]</scope>
    <source>
        <strain evidence="4 5">DSM 19570</strain>
    </source>
</reference>
<keyword evidence="1" id="KW-1133">Transmembrane helix</keyword>
<dbReference type="Pfam" id="PF07589">
    <property type="entry name" value="PEP-CTERM"/>
    <property type="match status" value="1"/>
</dbReference>
<dbReference type="RefSeq" id="WP_130429976.1">
    <property type="nucleotide sequence ID" value="NZ_SHKP01000004.1"/>
</dbReference>
<evidence type="ECO:0000259" key="3">
    <source>
        <dbReference type="Pfam" id="PF07589"/>
    </source>
</evidence>
<keyword evidence="1" id="KW-0472">Membrane</keyword>
<gene>
    <name evidence="4" type="ORF">EV670_0213</name>
</gene>
<feature type="domain" description="Ice-binding protein C-terminal" evidence="3">
    <location>
        <begin position="211"/>
        <end position="229"/>
    </location>
</feature>
<dbReference type="Proteomes" id="UP000293671">
    <property type="component" value="Unassembled WGS sequence"/>
</dbReference>
<dbReference type="AlphaFoldDB" id="A0A4Q7VZ91"/>
<dbReference type="OrthoDB" id="5066999at2"/>
<dbReference type="NCBIfam" id="TIGR02595">
    <property type="entry name" value="PEP_CTERM"/>
    <property type="match status" value="1"/>
</dbReference>
<proteinExistence type="predicted"/>
<keyword evidence="5" id="KW-1185">Reference proteome</keyword>
<dbReference type="SUPFAM" id="SSF141452">
    <property type="entry name" value="Hcp1-like"/>
    <property type="match status" value="1"/>
</dbReference>
<name>A0A4Q7VZ91_9BURK</name>
<dbReference type="InterPro" id="IPR008514">
    <property type="entry name" value="T6SS_Hcp"/>
</dbReference>
<feature type="signal peptide" evidence="2">
    <location>
        <begin position="1"/>
        <end position="22"/>
    </location>
</feature>
<comment type="caution">
    <text evidence="4">The sequence shown here is derived from an EMBL/GenBank/DDBJ whole genome shotgun (WGS) entry which is preliminary data.</text>
</comment>
<dbReference type="PANTHER" id="PTHR36152">
    <property type="entry name" value="CYTOPLASMIC PROTEIN-RELATED"/>
    <property type="match status" value="1"/>
</dbReference>
<evidence type="ECO:0000313" key="4">
    <source>
        <dbReference type="EMBL" id="RZU02192.1"/>
    </source>
</evidence>
<evidence type="ECO:0000256" key="1">
    <source>
        <dbReference type="SAM" id="Phobius"/>
    </source>
</evidence>